<dbReference type="InterPro" id="IPR006171">
    <property type="entry name" value="TOPRIM_dom"/>
</dbReference>
<dbReference type="eggNOG" id="COG4643">
    <property type="taxonomic scope" value="Bacteria"/>
</dbReference>
<dbReference type="InterPro" id="IPR034154">
    <property type="entry name" value="TOPRIM_DnaG/twinkle"/>
</dbReference>
<protein>
    <submittedName>
        <fullName evidence="4">Virulence-associated protein E</fullName>
    </submittedName>
</protein>
<evidence type="ECO:0000313" key="5">
    <source>
        <dbReference type="Proteomes" id="UP000001868"/>
    </source>
</evidence>
<dbReference type="Proteomes" id="UP000001868">
    <property type="component" value="Plasmid pHLK1"/>
</dbReference>
<feature type="region of interest" description="Disordered" evidence="1">
    <location>
        <begin position="70"/>
        <end position="93"/>
    </location>
</feature>
<name>B4RIU0_PHEZH</name>
<dbReference type="EMBL" id="CP000748">
    <property type="protein sequence ID" value="ACG80265.1"/>
    <property type="molecule type" value="Genomic_DNA"/>
</dbReference>
<dbReference type="AlphaFoldDB" id="B4RIU0"/>
<feature type="domain" description="Toprim" evidence="2">
    <location>
        <begin position="207"/>
        <end position="297"/>
    </location>
</feature>
<feature type="region of interest" description="Disordered" evidence="1">
    <location>
        <begin position="280"/>
        <end position="307"/>
    </location>
</feature>
<feature type="domain" description="DUF7146" evidence="3">
    <location>
        <begin position="93"/>
        <end position="199"/>
    </location>
</feature>
<sequence length="307" mass="33490">MSLNAIVAALGGDLYARGLRANIPAPGHSAHDRSVSLRLVDGRVLVHAFNGADWREILDDLRARNLIDDLNRPNAGGASGAVRPGRPEPSDRDRIEAAQRLWEEARPIGGTLSARHLQLRQVKRDPPGPEALRHHPAAPISAYRRRSPTRPALLAGIRNPNGELTAVEVTYLDADGQRTRRLRLPRKTIGVIQPSSAVRLDAVASDLLVGEGVFTVLSATERFGRPGWALMSTRNLRSWRAPQGVRSVWIAADRGKDGERSARELAEALQSSTIEARILLPPRPHGDWNDLAQAAGNGRARRHKAEG</sequence>
<evidence type="ECO:0000259" key="2">
    <source>
        <dbReference type="Pfam" id="PF13362"/>
    </source>
</evidence>
<keyword evidence="5" id="KW-1185">Reference proteome</keyword>
<dbReference type="CDD" id="cd01029">
    <property type="entry name" value="TOPRIM_primases"/>
    <property type="match status" value="1"/>
</dbReference>
<organism evidence="4 5">
    <name type="scientific">Phenylobacterium zucineum (strain HLK1)</name>
    <dbReference type="NCBI Taxonomy" id="450851"/>
    <lineage>
        <taxon>Bacteria</taxon>
        <taxon>Pseudomonadati</taxon>
        <taxon>Pseudomonadota</taxon>
        <taxon>Alphaproteobacteria</taxon>
        <taxon>Caulobacterales</taxon>
        <taxon>Caulobacteraceae</taxon>
        <taxon>Phenylobacterium</taxon>
    </lineage>
</organism>
<dbReference type="OrthoDB" id="7465087at2"/>
<proteinExistence type="predicted"/>
<dbReference type="Pfam" id="PF13362">
    <property type="entry name" value="Toprim_3"/>
    <property type="match status" value="1"/>
</dbReference>
<keyword evidence="4" id="KW-0614">Plasmid</keyword>
<dbReference type="KEGG" id="pzu:PHZ_p0324"/>
<evidence type="ECO:0000256" key="1">
    <source>
        <dbReference type="SAM" id="MobiDB-lite"/>
    </source>
</evidence>
<dbReference type="RefSeq" id="WP_012520559.1">
    <property type="nucleotide sequence ID" value="NC_011143.1"/>
</dbReference>
<reference evidence="4 5" key="1">
    <citation type="journal article" date="2008" name="BMC Genomics">
        <title>Complete genome of Phenylobacterium zucineum - a novel facultative intracellular bacterium isolated from human erythroleukemia cell line K562.</title>
        <authorList>
            <person name="Luo Y."/>
            <person name="Xu X."/>
            <person name="Ding Z."/>
            <person name="Liu Z."/>
            <person name="Zhang B."/>
            <person name="Yan Z."/>
            <person name="Sun J."/>
            <person name="Hu S."/>
            <person name="Hu X."/>
        </authorList>
    </citation>
    <scope>NUCLEOTIDE SEQUENCE [LARGE SCALE GENOMIC DNA]</scope>
    <source>
        <strain evidence="5">HLK1</strain>
        <plasmid evidence="5">HLK1</plasmid>
        <plasmid evidence="5">Plasmid pHLK1</plasmid>
    </source>
</reference>
<dbReference type="InterPro" id="IPR055570">
    <property type="entry name" value="DUF7146"/>
</dbReference>
<dbReference type="HOGENOM" id="CLU_059689_2_0_5"/>
<dbReference type="Pfam" id="PF23639">
    <property type="entry name" value="DUF7146"/>
    <property type="match status" value="1"/>
</dbReference>
<evidence type="ECO:0000313" key="4">
    <source>
        <dbReference type="EMBL" id="ACG80265.1"/>
    </source>
</evidence>
<evidence type="ECO:0000259" key="3">
    <source>
        <dbReference type="Pfam" id="PF23639"/>
    </source>
</evidence>
<gene>
    <name evidence="4" type="ordered locus">PHZ_p0324</name>
</gene>
<geneLocation type="plasmid" evidence="5">
    <name>pHLK1</name>
</geneLocation>
<feature type="region of interest" description="Disordered" evidence="1">
    <location>
        <begin position="125"/>
        <end position="145"/>
    </location>
</feature>
<accession>B4RIU0</accession>